<dbReference type="EMBL" id="GBRH01230091">
    <property type="protein sequence ID" value="JAD67804.1"/>
    <property type="molecule type" value="Transcribed_RNA"/>
</dbReference>
<evidence type="ECO:0000313" key="2">
    <source>
        <dbReference type="EMBL" id="JAD67804.1"/>
    </source>
</evidence>
<organism evidence="2">
    <name type="scientific">Arundo donax</name>
    <name type="common">Giant reed</name>
    <name type="synonym">Donax arundinaceus</name>
    <dbReference type="NCBI Taxonomy" id="35708"/>
    <lineage>
        <taxon>Eukaryota</taxon>
        <taxon>Viridiplantae</taxon>
        <taxon>Streptophyta</taxon>
        <taxon>Embryophyta</taxon>
        <taxon>Tracheophyta</taxon>
        <taxon>Spermatophyta</taxon>
        <taxon>Magnoliopsida</taxon>
        <taxon>Liliopsida</taxon>
        <taxon>Poales</taxon>
        <taxon>Poaceae</taxon>
        <taxon>PACMAD clade</taxon>
        <taxon>Arundinoideae</taxon>
        <taxon>Arundineae</taxon>
        <taxon>Arundo</taxon>
    </lineage>
</organism>
<reference evidence="2" key="2">
    <citation type="journal article" date="2015" name="Data Brief">
        <title>Shoot transcriptome of the giant reed, Arundo donax.</title>
        <authorList>
            <person name="Barrero R.A."/>
            <person name="Guerrero F.D."/>
            <person name="Moolhuijzen P."/>
            <person name="Goolsby J.A."/>
            <person name="Tidwell J."/>
            <person name="Bellgard S.E."/>
            <person name="Bellgard M.I."/>
        </authorList>
    </citation>
    <scope>NUCLEOTIDE SEQUENCE</scope>
    <source>
        <tissue evidence="2">Shoot tissue taken approximately 20 cm above the soil surface</tissue>
    </source>
</reference>
<dbReference type="AlphaFoldDB" id="A0A0A9BUS8"/>
<protein>
    <submittedName>
        <fullName evidence="2">Uncharacterized protein</fullName>
    </submittedName>
</protein>
<proteinExistence type="predicted"/>
<feature type="region of interest" description="Disordered" evidence="1">
    <location>
        <begin position="1"/>
        <end position="26"/>
    </location>
</feature>
<accession>A0A0A9BUS8</accession>
<reference evidence="2" key="1">
    <citation type="submission" date="2014-09" db="EMBL/GenBank/DDBJ databases">
        <authorList>
            <person name="Magalhaes I.L.F."/>
            <person name="Oliveira U."/>
            <person name="Santos F.R."/>
            <person name="Vidigal T.H.D.A."/>
            <person name="Brescovit A.D."/>
            <person name="Santos A.J."/>
        </authorList>
    </citation>
    <scope>NUCLEOTIDE SEQUENCE</scope>
    <source>
        <tissue evidence="2">Shoot tissue taken approximately 20 cm above the soil surface</tissue>
    </source>
</reference>
<feature type="compositionally biased region" description="Polar residues" evidence="1">
    <location>
        <begin position="14"/>
        <end position="26"/>
    </location>
</feature>
<name>A0A0A9BUS8_ARUDO</name>
<evidence type="ECO:0000256" key="1">
    <source>
        <dbReference type="SAM" id="MobiDB-lite"/>
    </source>
</evidence>
<sequence>MLSAKRPASGGNVAPSTQSAIRQARG</sequence>